<gene>
    <name evidence="2" type="ORF">GJA_3728</name>
</gene>
<dbReference type="STRING" id="1349767.GJA_3728"/>
<dbReference type="KEGG" id="jag:GJA_3728"/>
<accession>W0VAF6</accession>
<dbReference type="Proteomes" id="UP000027604">
    <property type="component" value="Chromosome I"/>
</dbReference>
<reference evidence="2 3" key="1">
    <citation type="journal article" date="2015" name="Genome Announc.">
        <title>Genome Sequence of Mushroom Soft-Rot Pathogen Janthinobacterium agaricidamnosum.</title>
        <authorList>
            <person name="Graupner K."/>
            <person name="Lackner G."/>
            <person name="Hertweck C."/>
        </authorList>
    </citation>
    <scope>NUCLEOTIDE SEQUENCE [LARGE SCALE GENOMIC DNA]</scope>
    <source>
        <strain evidence="3">NBRC 102515 / DSM 9628</strain>
    </source>
</reference>
<evidence type="ECO:0000313" key="2">
    <source>
        <dbReference type="EMBL" id="CDG84343.1"/>
    </source>
</evidence>
<name>W0VAF6_9BURK</name>
<evidence type="ECO:0000313" key="3">
    <source>
        <dbReference type="Proteomes" id="UP000027604"/>
    </source>
</evidence>
<dbReference type="AlphaFoldDB" id="W0VAF6"/>
<keyword evidence="1" id="KW-1133">Transmembrane helix</keyword>
<dbReference type="EMBL" id="HG322949">
    <property type="protein sequence ID" value="CDG84343.1"/>
    <property type="molecule type" value="Genomic_DNA"/>
</dbReference>
<dbReference type="HOGENOM" id="CLU_3169047_0_0_4"/>
<feature type="transmembrane region" description="Helical" evidence="1">
    <location>
        <begin position="27"/>
        <end position="46"/>
    </location>
</feature>
<organism evidence="2 3">
    <name type="scientific">Janthinobacterium agaricidamnosum NBRC 102515 = DSM 9628</name>
    <dbReference type="NCBI Taxonomy" id="1349767"/>
    <lineage>
        <taxon>Bacteria</taxon>
        <taxon>Pseudomonadati</taxon>
        <taxon>Pseudomonadota</taxon>
        <taxon>Betaproteobacteria</taxon>
        <taxon>Burkholderiales</taxon>
        <taxon>Oxalobacteraceae</taxon>
        <taxon>Janthinobacterium</taxon>
    </lineage>
</organism>
<dbReference type="PATRIC" id="fig|1349767.4.peg.316"/>
<keyword evidence="1" id="KW-0812">Transmembrane</keyword>
<sequence>MVLRQRPLFKKIDHAFMRMQLNNNIRISHGILTILLIKMTIFNLLLL</sequence>
<keyword evidence="3" id="KW-1185">Reference proteome</keyword>
<keyword evidence="1" id="KW-0472">Membrane</keyword>
<protein>
    <submittedName>
        <fullName evidence="2">Uncharacterized protein</fullName>
    </submittedName>
</protein>
<evidence type="ECO:0000256" key="1">
    <source>
        <dbReference type="SAM" id="Phobius"/>
    </source>
</evidence>
<proteinExistence type="predicted"/>